<dbReference type="Proteomes" id="UP000274922">
    <property type="component" value="Unassembled WGS sequence"/>
</dbReference>
<gene>
    <name evidence="2" type="ORF">CXG81DRAFT_6619</name>
</gene>
<protein>
    <recommendedName>
        <fullName evidence="4">Gti1/Pac2 family-domain-containing protein</fullName>
    </recommendedName>
</protein>
<feature type="non-terminal residue" evidence="2">
    <location>
        <position position="162"/>
    </location>
</feature>
<dbReference type="GO" id="GO:0003677">
    <property type="term" value="F:DNA binding"/>
    <property type="evidence" value="ECO:0007669"/>
    <property type="project" value="TreeGrafter"/>
</dbReference>
<evidence type="ECO:0000256" key="1">
    <source>
        <dbReference type="SAM" id="MobiDB-lite"/>
    </source>
</evidence>
<evidence type="ECO:0000313" key="3">
    <source>
        <dbReference type="Proteomes" id="UP000274922"/>
    </source>
</evidence>
<sequence length="162" mass="18424">METLIGYIRYPSDAILVLEACRLGRLQCVKRRLSDSERAAYVKSGTIFVWDEDDSGIKRWTDSRHWSPSRINGVFLIYREVEPTRAKAIGSNGSVTTVPDSTEFVVKENGLTKKALSIQTRDGRKQHLVCYYTRDDVRASRYPPPTEHPACQGIEPNSMLYP</sequence>
<dbReference type="Pfam" id="PF09729">
    <property type="entry name" value="Gti1_Pac2"/>
    <property type="match status" value="1"/>
</dbReference>
<dbReference type="OrthoDB" id="5572844at2759"/>
<organism evidence="2 3">
    <name type="scientific">Caulochytrium protostelioides</name>
    <dbReference type="NCBI Taxonomy" id="1555241"/>
    <lineage>
        <taxon>Eukaryota</taxon>
        <taxon>Fungi</taxon>
        <taxon>Fungi incertae sedis</taxon>
        <taxon>Chytridiomycota</taxon>
        <taxon>Chytridiomycota incertae sedis</taxon>
        <taxon>Chytridiomycetes</taxon>
        <taxon>Caulochytriales</taxon>
        <taxon>Caulochytriaceae</taxon>
        <taxon>Caulochytrium</taxon>
    </lineage>
</organism>
<reference evidence="3" key="1">
    <citation type="journal article" date="2018" name="Nat. Microbiol.">
        <title>Leveraging single-cell genomics to expand the fungal tree of life.</title>
        <authorList>
            <person name="Ahrendt S.R."/>
            <person name="Quandt C.A."/>
            <person name="Ciobanu D."/>
            <person name="Clum A."/>
            <person name="Salamov A."/>
            <person name="Andreopoulos B."/>
            <person name="Cheng J.F."/>
            <person name="Woyke T."/>
            <person name="Pelin A."/>
            <person name="Henrissat B."/>
            <person name="Reynolds N.K."/>
            <person name="Benny G.L."/>
            <person name="Smith M.E."/>
            <person name="James T.Y."/>
            <person name="Grigoriev I.V."/>
        </authorList>
    </citation>
    <scope>NUCLEOTIDE SEQUENCE [LARGE SCALE GENOMIC DNA]</scope>
    <source>
        <strain evidence="3">ATCC 52028</strain>
    </source>
</reference>
<keyword evidence="3" id="KW-1185">Reference proteome</keyword>
<dbReference type="PANTHER" id="PTHR28027:SF2">
    <property type="entry name" value="TRANSCRIPTIONAL REGULATOR MIT1"/>
    <property type="match status" value="1"/>
</dbReference>
<dbReference type="PANTHER" id="PTHR28027">
    <property type="entry name" value="TRANSCRIPTIONAL REGULATOR MIT1"/>
    <property type="match status" value="1"/>
</dbReference>
<evidence type="ECO:0008006" key="4">
    <source>
        <dbReference type="Google" id="ProtNLM"/>
    </source>
</evidence>
<proteinExistence type="predicted"/>
<dbReference type="InterPro" id="IPR018608">
    <property type="entry name" value="Gti1/Pac2"/>
</dbReference>
<feature type="region of interest" description="Disordered" evidence="1">
    <location>
        <begin position="141"/>
        <end position="162"/>
    </location>
</feature>
<evidence type="ECO:0000313" key="2">
    <source>
        <dbReference type="EMBL" id="RKP01144.1"/>
    </source>
</evidence>
<name>A0A4P9X7C8_9FUNG</name>
<dbReference type="EMBL" id="ML014183">
    <property type="protein sequence ID" value="RKP01144.1"/>
    <property type="molecule type" value="Genomic_DNA"/>
</dbReference>
<accession>A0A4P9X7C8</accession>
<dbReference type="AlphaFoldDB" id="A0A4P9X7C8"/>